<comment type="caution">
    <text evidence="1">The sequence shown here is derived from an EMBL/GenBank/DDBJ whole genome shotgun (WGS) entry which is preliminary data.</text>
</comment>
<gene>
    <name evidence="1" type="ORF">MGAL_10B059501</name>
</gene>
<keyword evidence="2" id="KW-1185">Reference proteome</keyword>
<accession>A0A8B6E576</accession>
<protein>
    <submittedName>
        <fullName evidence="1">Uncharacterized protein</fullName>
    </submittedName>
</protein>
<sequence>MQIRLRGLTGGCQLQASLVPTTHVPGLGTPVYGRYGSSVHLWYEDQVYYTDIRMRRVLSPVMERLKSICTVTEPTPELILTVPSIDTATFLLIDCLNNGVLA</sequence>
<reference evidence="1" key="1">
    <citation type="submission" date="2018-11" db="EMBL/GenBank/DDBJ databases">
        <authorList>
            <person name="Alioto T."/>
            <person name="Alioto T."/>
        </authorList>
    </citation>
    <scope>NUCLEOTIDE SEQUENCE</scope>
</reference>
<evidence type="ECO:0000313" key="1">
    <source>
        <dbReference type="EMBL" id="VDI28769.1"/>
    </source>
</evidence>
<dbReference type="EMBL" id="UYJE01004522">
    <property type="protein sequence ID" value="VDI28769.1"/>
    <property type="molecule type" value="Genomic_DNA"/>
</dbReference>
<evidence type="ECO:0000313" key="2">
    <source>
        <dbReference type="Proteomes" id="UP000596742"/>
    </source>
</evidence>
<dbReference type="Proteomes" id="UP000596742">
    <property type="component" value="Unassembled WGS sequence"/>
</dbReference>
<name>A0A8B6E576_MYTGA</name>
<dbReference type="AlphaFoldDB" id="A0A8B6E576"/>
<organism evidence="1 2">
    <name type="scientific">Mytilus galloprovincialis</name>
    <name type="common">Mediterranean mussel</name>
    <dbReference type="NCBI Taxonomy" id="29158"/>
    <lineage>
        <taxon>Eukaryota</taxon>
        <taxon>Metazoa</taxon>
        <taxon>Spiralia</taxon>
        <taxon>Lophotrochozoa</taxon>
        <taxon>Mollusca</taxon>
        <taxon>Bivalvia</taxon>
        <taxon>Autobranchia</taxon>
        <taxon>Pteriomorphia</taxon>
        <taxon>Mytilida</taxon>
        <taxon>Mytiloidea</taxon>
        <taxon>Mytilidae</taxon>
        <taxon>Mytilinae</taxon>
        <taxon>Mytilus</taxon>
    </lineage>
</organism>
<proteinExistence type="predicted"/>